<comment type="subunit">
    <text evidence="1">Component of the mitochondrial small ribosomal subunit.</text>
</comment>
<dbReference type="GeneID" id="27316895"/>
<reference evidence="3 4" key="1">
    <citation type="submission" date="2015-01" db="EMBL/GenBank/DDBJ databases">
        <title>The Genome Sequence of Ochroconis gallopava CBS43764.</title>
        <authorList>
            <consortium name="The Broad Institute Genomics Platform"/>
            <person name="Cuomo C."/>
            <person name="de Hoog S."/>
            <person name="Gorbushina A."/>
            <person name="Stielow B."/>
            <person name="Teixiera M."/>
            <person name="Abouelleil A."/>
            <person name="Chapman S.B."/>
            <person name="Priest M."/>
            <person name="Young S.K."/>
            <person name="Wortman J."/>
            <person name="Nusbaum C."/>
            <person name="Birren B."/>
        </authorList>
    </citation>
    <scope>NUCLEOTIDE SEQUENCE [LARGE SCALE GENOMIC DNA]</scope>
    <source>
        <strain evidence="3 4">CBS 43764</strain>
    </source>
</reference>
<dbReference type="InParanoid" id="A0A0D1ZY25"/>
<sequence>MVPKPPGSSAVSIQKAPRLPPLPRLKVKKPNKTLESPCMGIMSSVLGCWASSGQGAKACAVLEQQLRICMDQKATTKPQGNNINYHLQRFYSRVVGPEKKKK</sequence>
<dbReference type="OrthoDB" id="2210at2759"/>
<dbReference type="PANTHER" id="PTHR28066">
    <property type="entry name" value="37S RIBOSOMAL PROTEIN MRP10, MITOCHONDRIAL"/>
    <property type="match status" value="1"/>
</dbReference>
<dbReference type="PIRSF" id="PIRSF037706">
    <property type="entry name" value="MRP10"/>
    <property type="match status" value="1"/>
</dbReference>
<dbReference type="Proteomes" id="UP000053259">
    <property type="component" value="Unassembled WGS sequence"/>
</dbReference>
<evidence type="ECO:0000313" key="3">
    <source>
        <dbReference type="EMBL" id="KIV99377.1"/>
    </source>
</evidence>
<keyword evidence="1" id="KW-0689">Ribosomal protein</keyword>
<evidence type="ECO:0000256" key="2">
    <source>
        <dbReference type="SAM" id="MobiDB-lite"/>
    </source>
</evidence>
<dbReference type="InterPro" id="IPR017264">
    <property type="entry name" value="Ribosomal_mS37_fun"/>
</dbReference>
<keyword evidence="1" id="KW-0496">Mitochondrion</keyword>
<accession>A0A0D1ZY25</accession>
<dbReference type="STRING" id="253628.A0A0D1ZY25"/>
<dbReference type="EMBL" id="KN847578">
    <property type="protein sequence ID" value="KIV99377.1"/>
    <property type="molecule type" value="Genomic_DNA"/>
</dbReference>
<dbReference type="GO" id="GO:0003735">
    <property type="term" value="F:structural constituent of ribosome"/>
    <property type="evidence" value="ECO:0007669"/>
    <property type="project" value="InterPro"/>
</dbReference>
<protein>
    <recommendedName>
        <fullName evidence="1">Small ribosomal subunit protein mS37</fullName>
    </recommendedName>
</protein>
<dbReference type="RefSeq" id="XP_016209247.1">
    <property type="nucleotide sequence ID" value="XM_016362898.1"/>
</dbReference>
<feature type="region of interest" description="Disordered" evidence="2">
    <location>
        <begin position="1"/>
        <end position="28"/>
    </location>
</feature>
<dbReference type="FunCoup" id="A0A0D1ZY25">
    <property type="interactions" value="72"/>
</dbReference>
<evidence type="ECO:0000313" key="4">
    <source>
        <dbReference type="Proteomes" id="UP000053259"/>
    </source>
</evidence>
<dbReference type="PANTHER" id="PTHR28066:SF1">
    <property type="entry name" value="SMALL RIBOSOMAL SUBUNIT PROTEIN MS37"/>
    <property type="match status" value="1"/>
</dbReference>
<proteinExistence type="inferred from homology"/>
<comment type="function">
    <text evidence="1">Component of the mitochondrial ribosome (mitoribosome), a dedicated translation machinery responsible for the synthesis of mitochondrial genome-encoded proteins, including at least some of the essential transmembrane subunits of the mitochondrial respiratory chain. The mitoribosomes are attached to the mitochondrial inner membrane and translation products are cotranslationally integrated into the membrane.</text>
</comment>
<dbReference type="GO" id="GO:0005763">
    <property type="term" value="C:mitochondrial small ribosomal subunit"/>
    <property type="evidence" value="ECO:0007669"/>
    <property type="project" value="TreeGrafter"/>
</dbReference>
<comment type="similarity">
    <text evidence="1">Belongs to the mitochondrion-specific ribosomal protein mS37 family.</text>
</comment>
<comment type="subcellular location">
    <subcellularLocation>
        <location evidence="1">Mitochondrion</location>
    </subcellularLocation>
</comment>
<dbReference type="GO" id="GO:0032543">
    <property type="term" value="P:mitochondrial translation"/>
    <property type="evidence" value="ECO:0007669"/>
    <property type="project" value="InterPro"/>
</dbReference>
<name>A0A0D1ZY25_9PEZI</name>
<organism evidence="3 4">
    <name type="scientific">Verruconis gallopava</name>
    <dbReference type="NCBI Taxonomy" id="253628"/>
    <lineage>
        <taxon>Eukaryota</taxon>
        <taxon>Fungi</taxon>
        <taxon>Dikarya</taxon>
        <taxon>Ascomycota</taxon>
        <taxon>Pezizomycotina</taxon>
        <taxon>Dothideomycetes</taxon>
        <taxon>Pleosporomycetidae</taxon>
        <taxon>Venturiales</taxon>
        <taxon>Sympoventuriaceae</taxon>
        <taxon>Verruconis</taxon>
    </lineage>
</organism>
<dbReference type="VEuPathDB" id="FungiDB:PV09_08922"/>
<gene>
    <name evidence="3" type="ORF">PV09_08922</name>
</gene>
<keyword evidence="4" id="KW-1185">Reference proteome</keyword>
<keyword evidence="1" id="KW-0687">Ribonucleoprotein</keyword>
<dbReference type="HOGENOM" id="CLU_162186_0_1_1"/>
<dbReference type="AlphaFoldDB" id="A0A0D1ZY25"/>
<evidence type="ECO:0000256" key="1">
    <source>
        <dbReference type="PIRNR" id="PIRNR037706"/>
    </source>
</evidence>